<evidence type="ECO:0000256" key="12">
    <source>
        <dbReference type="ARBA" id="ARBA00023209"/>
    </source>
</evidence>
<keyword evidence="12" id="KW-0594">Phospholipid biosynthesis</keyword>
<evidence type="ECO:0000256" key="17">
    <source>
        <dbReference type="SAM" id="Phobius"/>
    </source>
</evidence>
<organism evidence="18 19">
    <name type="scientific">Candidatus Sulfobium mesophilum</name>
    <dbReference type="NCBI Taxonomy" id="2016548"/>
    <lineage>
        <taxon>Bacteria</taxon>
        <taxon>Pseudomonadati</taxon>
        <taxon>Nitrospirota</taxon>
        <taxon>Nitrospiria</taxon>
        <taxon>Nitrospirales</taxon>
        <taxon>Nitrospiraceae</taxon>
        <taxon>Candidatus Sulfobium</taxon>
    </lineage>
</organism>
<evidence type="ECO:0000256" key="15">
    <source>
        <dbReference type="NCBIfam" id="TIGR00560"/>
    </source>
</evidence>
<keyword evidence="19" id="KW-1185">Reference proteome</keyword>
<evidence type="ECO:0000256" key="7">
    <source>
        <dbReference type="ARBA" id="ARBA00022679"/>
    </source>
</evidence>
<feature type="transmembrane region" description="Helical" evidence="17">
    <location>
        <begin position="63"/>
        <end position="82"/>
    </location>
</feature>
<name>A0A2U3QHH8_9BACT</name>
<comment type="similarity">
    <text evidence="3 16">Belongs to the CDP-alcohol phosphatidyltransferase class-I family.</text>
</comment>
<keyword evidence="9 17" id="KW-1133">Transmembrane helix</keyword>
<dbReference type="Gene3D" id="1.20.120.1760">
    <property type="match status" value="1"/>
</dbReference>
<dbReference type="PROSITE" id="PS00379">
    <property type="entry name" value="CDP_ALCOHOL_P_TRANSF"/>
    <property type="match status" value="1"/>
</dbReference>
<evidence type="ECO:0000256" key="13">
    <source>
        <dbReference type="ARBA" id="ARBA00023264"/>
    </source>
</evidence>
<dbReference type="InterPro" id="IPR050324">
    <property type="entry name" value="CDP-alcohol_PTase-I"/>
</dbReference>
<dbReference type="InterPro" id="IPR043130">
    <property type="entry name" value="CDP-OH_PTrfase_TM_dom"/>
</dbReference>
<evidence type="ECO:0000256" key="11">
    <source>
        <dbReference type="ARBA" id="ARBA00023136"/>
    </source>
</evidence>
<dbReference type="NCBIfam" id="TIGR00560">
    <property type="entry name" value="pgsA"/>
    <property type="match status" value="1"/>
</dbReference>
<evidence type="ECO:0000313" key="19">
    <source>
        <dbReference type="Proteomes" id="UP000245125"/>
    </source>
</evidence>
<comment type="pathway">
    <text evidence="2">Phospholipid metabolism; phosphatidylglycerol biosynthesis; phosphatidylglycerol from CDP-diacylglycerol: step 1/2.</text>
</comment>
<keyword evidence="10" id="KW-0443">Lipid metabolism</keyword>
<dbReference type="GO" id="GO:0046474">
    <property type="term" value="P:glycerophospholipid biosynthetic process"/>
    <property type="evidence" value="ECO:0007669"/>
    <property type="project" value="TreeGrafter"/>
</dbReference>
<dbReference type="EMBL" id="OUUY01000079">
    <property type="protein sequence ID" value="SPQ00799.1"/>
    <property type="molecule type" value="Genomic_DNA"/>
</dbReference>
<feature type="transmembrane region" description="Helical" evidence="17">
    <location>
        <begin position="88"/>
        <end position="109"/>
    </location>
</feature>
<keyword evidence="13" id="KW-1208">Phospholipid metabolism</keyword>
<evidence type="ECO:0000256" key="4">
    <source>
        <dbReference type="ARBA" id="ARBA00013170"/>
    </source>
</evidence>
<feature type="transmembrane region" description="Helical" evidence="17">
    <location>
        <begin position="154"/>
        <end position="174"/>
    </location>
</feature>
<dbReference type="EC" id="2.7.8.5" evidence="4 15"/>
<evidence type="ECO:0000256" key="1">
    <source>
        <dbReference type="ARBA" id="ARBA00004141"/>
    </source>
</evidence>
<comment type="catalytic activity">
    <reaction evidence="14">
        <text>a CDP-1,2-diacyl-sn-glycerol + sn-glycerol 3-phosphate = a 1,2-diacyl-sn-glycero-3-phospho-(1'-sn-glycero-3'-phosphate) + CMP + H(+)</text>
        <dbReference type="Rhea" id="RHEA:12593"/>
        <dbReference type="ChEBI" id="CHEBI:15378"/>
        <dbReference type="ChEBI" id="CHEBI:57597"/>
        <dbReference type="ChEBI" id="CHEBI:58332"/>
        <dbReference type="ChEBI" id="CHEBI:60110"/>
        <dbReference type="ChEBI" id="CHEBI:60377"/>
        <dbReference type="EC" id="2.7.8.5"/>
    </reaction>
</comment>
<dbReference type="PIRSF" id="PIRSF000847">
    <property type="entry name" value="Phos_ph_gly_syn"/>
    <property type="match status" value="1"/>
</dbReference>
<keyword evidence="11 17" id="KW-0472">Membrane</keyword>
<dbReference type="InterPro" id="IPR048254">
    <property type="entry name" value="CDP_ALCOHOL_P_TRANSF_CS"/>
</dbReference>
<dbReference type="Proteomes" id="UP000245125">
    <property type="component" value="Unassembled WGS sequence"/>
</dbReference>
<evidence type="ECO:0000256" key="2">
    <source>
        <dbReference type="ARBA" id="ARBA00005042"/>
    </source>
</evidence>
<feature type="transmembrane region" description="Helical" evidence="17">
    <location>
        <begin position="32"/>
        <end position="51"/>
    </location>
</feature>
<gene>
    <name evidence="18" type="primary">pgsA</name>
    <name evidence="18" type="ORF">NBG4_330016</name>
</gene>
<evidence type="ECO:0000256" key="16">
    <source>
        <dbReference type="RuleBase" id="RU003750"/>
    </source>
</evidence>
<dbReference type="GO" id="GO:0008444">
    <property type="term" value="F:CDP-diacylglycerol-glycerol-3-phosphate 3-phosphatidyltransferase activity"/>
    <property type="evidence" value="ECO:0007669"/>
    <property type="project" value="UniProtKB-UniRule"/>
</dbReference>
<dbReference type="InterPro" id="IPR000462">
    <property type="entry name" value="CDP-OH_P_trans"/>
</dbReference>
<evidence type="ECO:0000256" key="8">
    <source>
        <dbReference type="ARBA" id="ARBA00022692"/>
    </source>
</evidence>
<accession>A0A2U3QHH8</accession>
<evidence type="ECO:0000313" key="18">
    <source>
        <dbReference type="EMBL" id="SPQ00799.1"/>
    </source>
</evidence>
<evidence type="ECO:0000256" key="9">
    <source>
        <dbReference type="ARBA" id="ARBA00022989"/>
    </source>
</evidence>
<evidence type="ECO:0000256" key="5">
    <source>
        <dbReference type="ARBA" id="ARBA00014944"/>
    </source>
</evidence>
<protein>
    <recommendedName>
        <fullName evidence="5 15">CDP-diacylglycerol--glycerol-3-phosphate 3-phosphatidyltransferase</fullName>
        <ecNumber evidence="4 15">2.7.8.5</ecNumber>
    </recommendedName>
</protein>
<sequence length="177" mass="19583">MGTLRLNVPTVLTLSRIVLIPFFVILVYQHPFLGALVFSIASITDFLDGYLARRSGQVTKFGIVMDPIADKFLIITALIVLVDMERLPAWMAIVLIVRDFLITALRVVALSRDIVIPAEMGGKLKTSAQIAAIICLILMGNYFIVDLYDVGLVLTWIALVLAVVSGVKYTLAFWRTI</sequence>
<keyword evidence="6" id="KW-0444">Lipid biosynthesis</keyword>
<dbReference type="GO" id="GO:0016020">
    <property type="term" value="C:membrane"/>
    <property type="evidence" value="ECO:0007669"/>
    <property type="project" value="UniProtKB-SubCell"/>
</dbReference>
<dbReference type="OrthoDB" id="9796672at2"/>
<reference evidence="19" key="1">
    <citation type="submission" date="2018-03" db="EMBL/GenBank/DDBJ databases">
        <authorList>
            <person name="Zecchin S."/>
        </authorList>
    </citation>
    <scope>NUCLEOTIDE SEQUENCE [LARGE SCALE GENOMIC DNA]</scope>
</reference>
<dbReference type="AlphaFoldDB" id="A0A2U3QHH8"/>
<comment type="subcellular location">
    <subcellularLocation>
        <location evidence="1">Membrane</location>
        <topology evidence="1">Multi-pass membrane protein</topology>
    </subcellularLocation>
</comment>
<dbReference type="Pfam" id="PF01066">
    <property type="entry name" value="CDP-OH_P_transf"/>
    <property type="match status" value="1"/>
</dbReference>
<keyword evidence="7 16" id="KW-0808">Transferase</keyword>
<proteinExistence type="inferred from homology"/>
<evidence type="ECO:0000256" key="3">
    <source>
        <dbReference type="ARBA" id="ARBA00010441"/>
    </source>
</evidence>
<dbReference type="PANTHER" id="PTHR14269">
    <property type="entry name" value="CDP-DIACYLGLYCEROL--GLYCEROL-3-PHOSPHATE 3-PHOSPHATIDYLTRANSFERASE-RELATED"/>
    <property type="match status" value="1"/>
</dbReference>
<evidence type="ECO:0000256" key="14">
    <source>
        <dbReference type="ARBA" id="ARBA00048586"/>
    </source>
</evidence>
<dbReference type="InterPro" id="IPR004570">
    <property type="entry name" value="Phosphatidylglycerol_P_synth"/>
</dbReference>
<evidence type="ECO:0000256" key="10">
    <source>
        <dbReference type="ARBA" id="ARBA00023098"/>
    </source>
</evidence>
<evidence type="ECO:0000256" key="6">
    <source>
        <dbReference type="ARBA" id="ARBA00022516"/>
    </source>
</evidence>
<dbReference type="PANTHER" id="PTHR14269:SF62">
    <property type="entry name" value="CDP-DIACYLGLYCEROL--GLYCEROL-3-PHOSPHATE 3-PHOSPHATIDYLTRANSFERASE 1, CHLOROPLASTIC"/>
    <property type="match status" value="1"/>
</dbReference>
<keyword evidence="8 17" id="KW-0812">Transmembrane</keyword>
<feature type="transmembrane region" description="Helical" evidence="17">
    <location>
        <begin position="130"/>
        <end position="148"/>
    </location>
</feature>